<dbReference type="EMBL" id="GBXM01098666">
    <property type="protein sequence ID" value="JAH09911.1"/>
    <property type="molecule type" value="Transcribed_RNA"/>
</dbReference>
<proteinExistence type="predicted"/>
<reference evidence="1" key="2">
    <citation type="journal article" date="2015" name="Fish Shellfish Immunol.">
        <title>Early steps in the European eel (Anguilla anguilla)-Vibrio vulnificus interaction in the gills: Role of the RtxA13 toxin.</title>
        <authorList>
            <person name="Callol A."/>
            <person name="Pajuelo D."/>
            <person name="Ebbesson L."/>
            <person name="Teles M."/>
            <person name="MacKenzie S."/>
            <person name="Amaro C."/>
        </authorList>
    </citation>
    <scope>NUCLEOTIDE SEQUENCE</scope>
</reference>
<accession>A0A0E9PZ62</accession>
<sequence>MYNCLFKQLFQWSSQHGGPSNKVTLAFSQNGGKAIKIKIKTRKKKKLLD</sequence>
<evidence type="ECO:0000313" key="1">
    <source>
        <dbReference type="EMBL" id="JAH09911.1"/>
    </source>
</evidence>
<reference evidence="1" key="1">
    <citation type="submission" date="2014-11" db="EMBL/GenBank/DDBJ databases">
        <authorList>
            <person name="Amaro Gonzalez C."/>
        </authorList>
    </citation>
    <scope>NUCLEOTIDE SEQUENCE</scope>
</reference>
<protein>
    <submittedName>
        <fullName evidence="1">Uncharacterized protein</fullName>
    </submittedName>
</protein>
<dbReference type="AlphaFoldDB" id="A0A0E9PZ62"/>
<name>A0A0E9PZ62_ANGAN</name>
<organism evidence="1">
    <name type="scientific">Anguilla anguilla</name>
    <name type="common">European freshwater eel</name>
    <name type="synonym">Muraena anguilla</name>
    <dbReference type="NCBI Taxonomy" id="7936"/>
    <lineage>
        <taxon>Eukaryota</taxon>
        <taxon>Metazoa</taxon>
        <taxon>Chordata</taxon>
        <taxon>Craniata</taxon>
        <taxon>Vertebrata</taxon>
        <taxon>Euteleostomi</taxon>
        <taxon>Actinopterygii</taxon>
        <taxon>Neopterygii</taxon>
        <taxon>Teleostei</taxon>
        <taxon>Anguilliformes</taxon>
        <taxon>Anguillidae</taxon>
        <taxon>Anguilla</taxon>
    </lineage>
</organism>